<keyword evidence="1" id="KW-0812">Transmembrane</keyword>
<protein>
    <submittedName>
        <fullName evidence="2">Uncharacterized protein</fullName>
    </submittedName>
</protein>
<keyword evidence="1" id="KW-1133">Transmembrane helix</keyword>
<name>A0A9X1VZ54_9GAMM</name>
<feature type="transmembrane region" description="Helical" evidence="1">
    <location>
        <begin position="120"/>
        <end position="142"/>
    </location>
</feature>
<comment type="caution">
    <text evidence="2">The sequence shown here is derived from an EMBL/GenBank/DDBJ whole genome shotgun (WGS) entry which is preliminary data.</text>
</comment>
<reference evidence="2" key="1">
    <citation type="submission" date="2022-03" db="EMBL/GenBank/DDBJ databases">
        <title>Pseudomonas marianensis sp. nov., a marine bacterium isolated from deep-sea sediments of the Mariana Trench.</title>
        <authorList>
            <person name="Wei Y."/>
        </authorList>
    </citation>
    <scope>NUCLEOTIDE SEQUENCE</scope>
    <source>
        <strain evidence="2">PS1</strain>
    </source>
</reference>
<dbReference type="AlphaFoldDB" id="A0A9X1VZ54"/>
<sequence>MKTFIYLLWGLLSVSLAAAALGLFVLEPSLVRGFVLLLLAYYVFCFFQLIRTAFLPWGLLGPRRRCGYWICLLLLPLALWPMTLAYDIWKAGGYRVDTNGEGVRTSVLMFRQVLVWLQELVGYVGPMLVLVAMGLGMALLLLRLSRSQVVR</sequence>
<evidence type="ECO:0000313" key="2">
    <source>
        <dbReference type="EMBL" id="MCJ0972086.1"/>
    </source>
</evidence>
<feature type="transmembrane region" description="Helical" evidence="1">
    <location>
        <begin position="66"/>
        <end position="86"/>
    </location>
</feature>
<keyword evidence="3" id="KW-1185">Reference proteome</keyword>
<dbReference type="RefSeq" id="WP_243604274.1">
    <property type="nucleotide sequence ID" value="NZ_JALGRD010000001.1"/>
</dbReference>
<accession>A0A9X1VZ54</accession>
<evidence type="ECO:0000313" key="3">
    <source>
        <dbReference type="Proteomes" id="UP001139682"/>
    </source>
</evidence>
<dbReference type="EMBL" id="JALGRD010000001">
    <property type="protein sequence ID" value="MCJ0972086.1"/>
    <property type="molecule type" value="Genomic_DNA"/>
</dbReference>
<keyword evidence="1" id="KW-0472">Membrane</keyword>
<dbReference type="Proteomes" id="UP001139682">
    <property type="component" value="Unassembled WGS sequence"/>
</dbReference>
<organism evidence="2 3">
    <name type="scientific">Stutzerimonas marianensis</name>
    <dbReference type="NCBI Taxonomy" id="2929513"/>
    <lineage>
        <taxon>Bacteria</taxon>
        <taxon>Pseudomonadati</taxon>
        <taxon>Pseudomonadota</taxon>
        <taxon>Gammaproteobacteria</taxon>
        <taxon>Pseudomonadales</taxon>
        <taxon>Pseudomonadaceae</taxon>
        <taxon>Stutzerimonas</taxon>
    </lineage>
</organism>
<proteinExistence type="predicted"/>
<gene>
    <name evidence="2" type="ORF">MST27_01705</name>
</gene>
<evidence type="ECO:0000256" key="1">
    <source>
        <dbReference type="SAM" id="Phobius"/>
    </source>
</evidence>
<feature type="transmembrane region" description="Helical" evidence="1">
    <location>
        <begin position="29"/>
        <end position="54"/>
    </location>
</feature>